<dbReference type="VEuPathDB" id="AmoebaDB:FDP41_010824"/>
<dbReference type="RefSeq" id="XP_044567558.1">
    <property type="nucleotide sequence ID" value="XM_044701164.1"/>
</dbReference>
<feature type="chain" id="PRO_5025623380" evidence="2">
    <location>
        <begin position="22"/>
        <end position="381"/>
    </location>
</feature>
<gene>
    <name evidence="3" type="ORF">FDP41_010824</name>
</gene>
<keyword evidence="1" id="KW-1133">Transmembrane helix</keyword>
<dbReference type="VEuPathDB" id="AmoebaDB:NF0024700"/>
<proteinExistence type="predicted"/>
<keyword evidence="4" id="KW-1185">Reference proteome</keyword>
<dbReference type="OMA" id="ANFKESN"/>
<dbReference type="AlphaFoldDB" id="A0A6A5CBX7"/>
<sequence>MNPTCRTLIFLLLALMASSLGAITSSPLENCSSTIQSALISQEAWLAVNISSSSSTFTVKFQFSSSNNVKTNIMSMEGNAASASPIAYTIQLNSAYSVNEAERLITLGNINVINPCGWAPGNFTPYSIDSANKYCDYWMNLLGRGAVYRVDFVNGSNCSEIVLTNTKNSQFVLDVVPSPSIDTQVCTGFATRNSSVWWKGSIQNYNYYVNFNTDMMRSPIILGSYVLGSYKLVLENNAPKGCNGTLTRAYSSGQFQILSNYSTILTRKQYCYDYSPNPGKCTSLCQDDMLNVIYGLLKTNDDCTSWNVNTLSSANFKESNPPPLPSHFPTSSSVPRDNTQILIVVGSIVGGLIVLGLLTLVVASLVHYIKRMQQKNKYTGV</sequence>
<evidence type="ECO:0000313" key="4">
    <source>
        <dbReference type="Proteomes" id="UP000444721"/>
    </source>
</evidence>
<dbReference type="VEuPathDB" id="AmoebaDB:NfTy_014990"/>
<dbReference type="EMBL" id="VFQX01000007">
    <property type="protein sequence ID" value="KAF0982845.1"/>
    <property type="molecule type" value="Genomic_DNA"/>
</dbReference>
<accession>A0A6A5CBX7</accession>
<evidence type="ECO:0000256" key="2">
    <source>
        <dbReference type="SAM" id="SignalP"/>
    </source>
</evidence>
<keyword evidence="1" id="KW-0472">Membrane</keyword>
<keyword evidence="1" id="KW-0812">Transmembrane</keyword>
<comment type="caution">
    <text evidence="3">The sequence shown here is derived from an EMBL/GenBank/DDBJ whole genome shotgun (WGS) entry which is preliminary data.</text>
</comment>
<feature type="transmembrane region" description="Helical" evidence="1">
    <location>
        <begin position="341"/>
        <end position="369"/>
    </location>
</feature>
<feature type="signal peptide" evidence="2">
    <location>
        <begin position="1"/>
        <end position="21"/>
    </location>
</feature>
<reference evidence="3 4" key="1">
    <citation type="journal article" date="2019" name="Sci. Rep.">
        <title>Nanopore sequencing improves the draft genome of the human pathogenic amoeba Naegleria fowleri.</title>
        <authorList>
            <person name="Liechti N."/>
            <person name="Schurch N."/>
            <person name="Bruggmann R."/>
            <person name="Wittwer M."/>
        </authorList>
    </citation>
    <scope>NUCLEOTIDE SEQUENCE [LARGE SCALE GENOMIC DNA]</scope>
    <source>
        <strain evidence="3 4">ATCC 30894</strain>
    </source>
</reference>
<protein>
    <submittedName>
        <fullName evidence="3">Uncharacterized protein</fullName>
    </submittedName>
</protein>
<dbReference type="GeneID" id="68118039"/>
<name>A0A6A5CBX7_NAEFO</name>
<dbReference type="Proteomes" id="UP000444721">
    <property type="component" value="Unassembled WGS sequence"/>
</dbReference>
<dbReference type="OrthoDB" id="10340097at2759"/>
<keyword evidence="2" id="KW-0732">Signal</keyword>
<evidence type="ECO:0000256" key="1">
    <source>
        <dbReference type="SAM" id="Phobius"/>
    </source>
</evidence>
<evidence type="ECO:0000313" key="3">
    <source>
        <dbReference type="EMBL" id="KAF0982845.1"/>
    </source>
</evidence>
<organism evidence="3 4">
    <name type="scientific">Naegleria fowleri</name>
    <name type="common">Brain eating amoeba</name>
    <dbReference type="NCBI Taxonomy" id="5763"/>
    <lineage>
        <taxon>Eukaryota</taxon>
        <taxon>Discoba</taxon>
        <taxon>Heterolobosea</taxon>
        <taxon>Tetramitia</taxon>
        <taxon>Eutetramitia</taxon>
        <taxon>Vahlkampfiidae</taxon>
        <taxon>Naegleria</taxon>
    </lineage>
</organism>